<evidence type="ECO:0000256" key="1">
    <source>
        <dbReference type="SAM" id="Phobius"/>
    </source>
</evidence>
<dbReference type="EMBL" id="JACHMJ010000001">
    <property type="protein sequence ID" value="MBB5842458.1"/>
    <property type="molecule type" value="Genomic_DNA"/>
</dbReference>
<dbReference type="AlphaFoldDB" id="A0A841AJF5"/>
<dbReference type="Proteomes" id="UP000536685">
    <property type="component" value="Unassembled WGS sequence"/>
</dbReference>
<gene>
    <name evidence="2" type="ORF">HD599_000781</name>
</gene>
<protein>
    <submittedName>
        <fullName evidence="2">Uncharacterized protein</fullName>
    </submittedName>
</protein>
<accession>A0A841AJF5</accession>
<keyword evidence="1" id="KW-0472">Membrane</keyword>
<evidence type="ECO:0000313" key="2">
    <source>
        <dbReference type="EMBL" id="MBB5842458.1"/>
    </source>
</evidence>
<feature type="transmembrane region" description="Helical" evidence="1">
    <location>
        <begin position="6"/>
        <end position="24"/>
    </location>
</feature>
<reference evidence="2 3" key="1">
    <citation type="submission" date="2020-08" db="EMBL/GenBank/DDBJ databases">
        <title>Sequencing the genomes of 1000 actinobacteria strains.</title>
        <authorList>
            <person name="Klenk H.-P."/>
        </authorList>
    </citation>
    <scope>NUCLEOTIDE SEQUENCE [LARGE SCALE GENOMIC DNA]</scope>
    <source>
        <strain evidence="2 3">DSM 105784</strain>
    </source>
</reference>
<evidence type="ECO:0000313" key="3">
    <source>
        <dbReference type="Proteomes" id="UP000536685"/>
    </source>
</evidence>
<keyword evidence="3" id="KW-1185">Reference proteome</keyword>
<keyword evidence="1" id="KW-0812">Transmembrane</keyword>
<proteinExistence type="predicted"/>
<organism evidence="2 3">
    <name type="scientific">Conyzicola lurida</name>
    <dbReference type="NCBI Taxonomy" id="1172621"/>
    <lineage>
        <taxon>Bacteria</taxon>
        <taxon>Bacillati</taxon>
        <taxon>Actinomycetota</taxon>
        <taxon>Actinomycetes</taxon>
        <taxon>Micrococcales</taxon>
        <taxon>Microbacteriaceae</taxon>
        <taxon>Conyzicola</taxon>
    </lineage>
</organism>
<keyword evidence="1" id="KW-1133">Transmembrane helix</keyword>
<name>A0A841AJF5_9MICO</name>
<sequence length="36" mass="3850">MLIEIALIAALSVAGIIGAVIVTLRDGYRRVPTRRA</sequence>
<comment type="caution">
    <text evidence="2">The sequence shown here is derived from an EMBL/GenBank/DDBJ whole genome shotgun (WGS) entry which is preliminary data.</text>
</comment>